<dbReference type="CDD" id="cd11010">
    <property type="entry name" value="S1-P1_nuclease"/>
    <property type="match status" value="1"/>
</dbReference>
<protein>
    <submittedName>
        <fullName evidence="7">S1/P1 nuclease</fullName>
    </submittedName>
</protein>
<dbReference type="InterPro" id="IPR003154">
    <property type="entry name" value="S1/P1nuclease"/>
</dbReference>
<keyword evidence="1" id="KW-0540">Nuclease</keyword>
<evidence type="ECO:0000256" key="5">
    <source>
        <dbReference type="ARBA" id="ARBA00023157"/>
    </source>
</evidence>
<evidence type="ECO:0000256" key="1">
    <source>
        <dbReference type="ARBA" id="ARBA00022722"/>
    </source>
</evidence>
<dbReference type="SUPFAM" id="SSF48537">
    <property type="entry name" value="Phospholipase C/P1 nuclease"/>
    <property type="match status" value="1"/>
</dbReference>
<dbReference type="PANTHER" id="PTHR33146:SF26">
    <property type="entry name" value="ENDONUCLEASE 4"/>
    <property type="match status" value="1"/>
</dbReference>
<evidence type="ECO:0000256" key="3">
    <source>
        <dbReference type="ARBA" id="ARBA00022759"/>
    </source>
</evidence>
<keyword evidence="2" id="KW-0479">Metal-binding</keyword>
<evidence type="ECO:0000256" key="2">
    <source>
        <dbReference type="ARBA" id="ARBA00022723"/>
    </source>
</evidence>
<gene>
    <name evidence="7" type="ORF">BDD14_2214</name>
</gene>
<dbReference type="AlphaFoldDB" id="A0A4Q7YUT8"/>
<dbReference type="PANTHER" id="PTHR33146">
    <property type="entry name" value="ENDONUCLEASE 4"/>
    <property type="match status" value="1"/>
</dbReference>
<dbReference type="GO" id="GO:0004519">
    <property type="term" value="F:endonuclease activity"/>
    <property type="evidence" value="ECO:0007669"/>
    <property type="project" value="UniProtKB-KW"/>
</dbReference>
<evidence type="ECO:0000313" key="7">
    <source>
        <dbReference type="EMBL" id="RZU40739.1"/>
    </source>
</evidence>
<name>A0A4Q7YUT8_9BACT</name>
<reference evidence="7 8" key="1">
    <citation type="submission" date="2019-02" db="EMBL/GenBank/DDBJ databases">
        <title>Genomic Encyclopedia of Archaeal and Bacterial Type Strains, Phase II (KMG-II): from individual species to whole genera.</title>
        <authorList>
            <person name="Goeker M."/>
        </authorList>
    </citation>
    <scope>NUCLEOTIDE SEQUENCE [LARGE SCALE GENOMIC DNA]</scope>
    <source>
        <strain evidence="7 8">DSM 18101</strain>
    </source>
</reference>
<evidence type="ECO:0000313" key="8">
    <source>
        <dbReference type="Proteomes" id="UP000292958"/>
    </source>
</evidence>
<proteinExistence type="predicted"/>
<dbReference type="Gene3D" id="1.10.575.10">
    <property type="entry name" value="P1 Nuclease"/>
    <property type="match status" value="1"/>
</dbReference>
<keyword evidence="5" id="KW-1015">Disulfide bond</keyword>
<dbReference type="InterPro" id="IPR008947">
    <property type="entry name" value="PLipase_C/P1_nuclease_dom_sf"/>
</dbReference>
<evidence type="ECO:0000256" key="6">
    <source>
        <dbReference type="ARBA" id="ARBA00023180"/>
    </source>
</evidence>
<keyword evidence="8" id="KW-1185">Reference proteome</keyword>
<keyword evidence="3" id="KW-0255">Endonuclease</keyword>
<dbReference type="GO" id="GO:0006308">
    <property type="term" value="P:DNA catabolic process"/>
    <property type="evidence" value="ECO:0007669"/>
    <property type="project" value="InterPro"/>
</dbReference>
<evidence type="ECO:0000256" key="4">
    <source>
        <dbReference type="ARBA" id="ARBA00022801"/>
    </source>
</evidence>
<dbReference type="RefSeq" id="WP_130418766.1">
    <property type="nucleotide sequence ID" value="NZ_SHKW01000001.1"/>
</dbReference>
<accession>A0A4Q7YUT8</accession>
<dbReference type="Pfam" id="PF02265">
    <property type="entry name" value="S1-P1_nuclease"/>
    <property type="match status" value="1"/>
</dbReference>
<dbReference type="GO" id="GO:0003676">
    <property type="term" value="F:nucleic acid binding"/>
    <property type="evidence" value="ECO:0007669"/>
    <property type="project" value="InterPro"/>
</dbReference>
<dbReference type="Proteomes" id="UP000292958">
    <property type="component" value="Unassembled WGS sequence"/>
</dbReference>
<keyword evidence="4" id="KW-0378">Hydrolase</keyword>
<dbReference type="EMBL" id="SHKW01000001">
    <property type="protein sequence ID" value="RZU40739.1"/>
    <property type="molecule type" value="Genomic_DNA"/>
</dbReference>
<sequence>MKRILLSLWLILSFAVTQQSWAWGPLGHRLVADVAWDHLTPEAKADVQALLGHESLGDVSSWADHYLVGNYQTFYWHFVNIPPDAKSYDRDRDCLIQPRTTAGTRIDTWRDCIVERIGYNEQRLADSTLDNSDRAIALKFLVHLVGDEHQPLHTLGVGRGGNDIAVRVWGRDECGQWGCNLHEVWDEKLIEHRNLDEAAWLRMLENEIDTKKIVPGNGNAATWAMESHDLARLALVAPGTNIDEAYYERNIETINQRLEQGGLRLAQLINAAFKASPLTNSESATAPSNFVCLDRKTGQRGIRCSCSHSLCQPTTCS</sequence>
<dbReference type="GO" id="GO:0016788">
    <property type="term" value="F:hydrolase activity, acting on ester bonds"/>
    <property type="evidence" value="ECO:0007669"/>
    <property type="project" value="InterPro"/>
</dbReference>
<comment type="caution">
    <text evidence="7">The sequence shown here is derived from an EMBL/GenBank/DDBJ whole genome shotgun (WGS) entry which is preliminary data.</text>
</comment>
<dbReference type="OrthoDB" id="267579at2"/>
<organism evidence="7 8">
    <name type="scientific">Edaphobacter modestus</name>
    <dbReference type="NCBI Taxonomy" id="388466"/>
    <lineage>
        <taxon>Bacteria</taxon>
        <taxon>Pseudomonadati</taxon>
        <taxon>Acidobacteriota</taxon>
        <taxon>Terriglobia</taxon>
        <taxon>Terriglobales</taxon>
        <taxon>Acidobacteriaceae</taxon>
        <taxon>Edaphobacter</taxon>
    </lineage>
</organism>
<dbReference type="GO" id="GO:0046872">
    <property type="term" value="F:metal ion binding"/>
    <property type="evidence" value="ECO:0007669"/>
    <property type="project" value="UniProtKB-KW"/>
</dbReference>
<keyword evidence="6" id="KW-0325">Glycoprotein</keyword>